<dbReference type="Pfam" id="PF00265">
    <property type="entry name" value="TK"/>
    <property type="match status" value="1"/>
</dbReference>
<dbReference type="Gene3D" id="3.30.60.20">
    <property type="match status" value="1"/>
</dbReference>
<keyword evidence="4" id="KW-0808">Transferase</keyword>
<dbReference type="SUPFAM" id="SSF57716">
    <property type="entry name" value="Glucocorticoid receptor-like (DNA-binding domain)"/>
    <property type="match status" value="1"/>
</dbReference>
<keyword evidence="7" id="KW-0418">Kinase</keyword>
<reference evidence="11" key="1">
    <citation type="journal article" date="2020" name="Nature">
        <title>Giant virus diversity and host interactions through global metagenomics.</title>
        <authorList>
            <person name="Schulz F."/>
            <person name="Roux S."/>
            <person name="Paez-Espino D."/>
            <person name="Jungbluth S."/>
            <person name="Walsh D.A."/>
            <person name="Denef V.J."/>
            <person name="McMahon K.D."/>
            <person name="Konstantinidis K.T."/>
            <person name="Eloe-Fadrosh E.A."/>
            <person name="Kyrpides N.C."/>
            <person name="Woyke T."/>
        </authorList>
    </citation>
    <scope>NUCLEOTIDE SEQUENCE</scope>
    <source>
        <strain evidence="11">GVMAG-S-1101171-110</strain>
    </source>
</reference>
<protein>
    <recommendedName>
        <fullName evidence="2">thymidine kinase</fullName>
        <ecNumber evidence="2">2.7.1.21</ecNumber>
    </recommendedName>
</protein>
<dbReference type="FunFam" id="3.40.50.300:FF:000948">
    <property type="entry name" value="Thymidine kinase"/>
    <property type="match status" value="1"/>
</dbReference>
<keyword evidence="8" id="KW-0862">Zinc</keyword>
<dbReference type="EC" id="2.7.1.21" evidence="2"/>
<evidence type="ECO:0000256" key="3">
    <source>
        <dbReference type="ARBA" id="ARBA00022634"/>
    </source>
</evidence>
<dbReference type="GO" id="GO:0046872">
    <property type="term" value="F:metal ion binding"/>
    <property type="evidence" value="ECO:0007669"/>
    <property type="project" value="UniProtKB-KW"/>
</dbReference>
<dbReference type="AlphaFoldDB" id="A0A6C0K8L8"/>
<comment type="similarity">
    <text evidence="1">Belongs to the thymidine kinase family.</text>
</comment>
<evidence type="ECO:0000313" key="11">
    <source>
        <dbReference type="EMBL" id="QHU12484.1"/>
    </source>
</evidence>
<dbReference type="GO" id="GO:0004797">
    <property type="term" value="F:thymidine kinase activity"/>
    <property type="evidence" value="ECO:0007669"/>
    <property type="project" value="UniProtKB-EC"/>
</dbReference>
<accession>A0A6C0K8L8</accession>
<dbReference type="InterPro" id="IPR020633">
    <property type="entry name" value="Thymidine_kinase_CS"/>
</dbReference>
<evidence type="ECO:0000256" key="2">
    <source>
        <dbReference type="ARBA" id="ARBA00012118"/>
    </source>
</evidence>
<sequence>MSLELIIGPMFAGKTSAIQTIIRRHESLGIKCVAYKPIIDNRFGEDSFIYNHDNVKIAAQSVNNLTANRLTEEYNSANLVIIEEGQFFLDLYDFVGSAVEEDGKHVVVAGLDGDRFRKPFGQILSLIPIADKVTKLTAFCKRCAKDGNIIPALFTYGSIQSARSVQIGGAEIYEPVCRVHYIASISQQPPAQNS</sequence>
<dbReference type="InterPro" id="IPR027417">
    <property type="entry name" value="P-loop_NTPase"/>
</dbReference>
<evidence type="ECO:0000256" key="1">
    <source>
        <dbReference type="ARBA" id="ARBA00007587"/>
    </source>
</evidence>
<evidence type="ECO:0000256" key="7">
    <source>
        <dbReference type="ARBA" id="ARBA00022777"/>
    </source>
</evidence>
<dbReference type="PANTHER" id="PTHR11441:SF0">
    <property type="entry name" value="THYMIDINE KINASE, CYTOSOLIC"/>
    <property type="match status" value="1"/>
</dbReference>
<evidence type="ECO:0000256" key="9">
    <source>
        <dbReference type="ARBA" id="ARBA00022840"/>
    </source>
</evidence>
<dbReference type="PIRSF" id="PIRSF035805">
    <property type="entry name" value="TK_cell"/>
    <property type="match status" value="1"/>
</dbReference>
<dbReference type="PROSITE" id="PS00603">
    <property type="entry name" value="TK_CELLULAR_TYPE"/>
    <property type="match status" value="1"/>
</dbReference>
<comment type="catalytic activity">
    <reaction evidence="10">
        <text>thymidine + ATP = dTMP + ADP + H(+)</text>
        <dbReference type="Rhea" id="RHEA:19129"/>
        <dbReference type="ChEBI" id="CHEBI:15378"/>
        <dbReference type="ChEBI" id="CHEBI:17748"/>
        <dbReference type="ChEBI" id="CHEBI:30616"/>
        <dbReference type="ChEBI" id="CHEBI:63528"/>
        <dbReference type="ChEBI" id="CHEBI:456216"/>
        <dbReference type="EC" id="2.7.1.21"/>
    </reaction>
</comment>
<dbReference type="InterPro" id="IPR001267">
    <property type="entry name" value="Thymidine_kinase"/>
</dbReference>
<keyword evidence="3" id="KW-0237">DNA synthesis</keyword>
<keyword evidence="6" id="KW-0547">Nucleotide-binding</keyword>
<organism evidence="11">
    <name type="scientific">viral metagenome</name>
    <dbReference type="NCBI Taxonomy" id="1070528"/>
    <lineage>
        <taxon>unclassified sequences</taxon>
        <taxon>metagenomes</taxon>
        <taxon>organismal metagenomes</taxon>
    </lineage>
</organism>
<dbReference type="SUPFAM" id="SSF52540">
    <property type="entry name" value="P-loop containing nucleoside triphosphate hydrolases"/>
    <property type="match status" value="1"/>
</dbReference>
<dbReference type="PANTHER" id="PTHR11441">
    <property type="entry name" value="THYMIDINE KINASE"/>
    <property type="match status" value="1"/>
</dbReference>
<evidence type="ECO:0000256" key="4">
    <source>
        <dbReference type="ARBA" id="ARBA00022679"/>
    </source>
</evidence>
<dbReference type="GO" id="GO:0046104">
    <property type="term" value="P:thymidine metabolic process"/>
    <property type="evidence" value="ECO:0007669"/>
    <property type="project" value="TreeGrafter"/>
</dbReference>
<name>A0A6C0K8L8_9ZZZZ</name>
<dbReference type="GO" id="GO:0005524">
    <property type="term" value="F:ATP binding"/>
    <property type="evidence" value="ECO:0007669"/>
    <property type="project" value="UniProtKB-KW"/>
</dbReference>
<evidence type="ECO:0000256" key="6">
    <source>
        <dbReference type="ARBA" id="ARBA00022741"/>
    </source>
</evidence>
<evidence type="ECO:0000256" key="8">
    <source>
        <dbReference type="ARBA" id="ARBA00022833"/>
    </source>
</evidence>
<dbReference type="GO" id="GO:0071897">
    <property type="term" value="P:DNA biosynthetic process"/>
    <property type="evidence" value="ECO:0007669"/>
    <property type="project" value="UniProtKB-KW"/>
</dbReference>
<dbReference type="Gene3D" id="3.40.50.300">
    <property type="entry name" value="P-loop containing nucleotide triphosphate hydrolases"/>
    <property type="match status" value="1"/>
</dbReference>
<proteinExistence type="inferred from homology"/>
<keyword evidence="9" id="KW-0067">ATP-binding</keyword>
<dbReference type="EMBL" id="MN740800">
    <property type="protein sequence ID" value="QHU12484.1"/>
    <property type="molecule type" value="Genomic_DNA"/>
</dbReference>
<keyword evidence="5" id="KW-0479">Metal-binding</keyword>
<evidence type="ECO:0000256" key="5">
    <source>
        <dbReference type="ARBA" id="ARBA00022723"/>
    </source>
</evidence>
<evidence type="ECO:0000256" key="10">
    <source>
        <dbReference type="ARBA" id="ARBA00048254"/>
    </source>
</evidence>